<keyword evidence="3" id="KW-0690">Ribosome biogenesis</keyword>
<dbReference type="GO" id="GO:0005525">
    <property type="term" value="F:GTP binding"/>
    <property type="evidence" value="ECO:0007669"/>
    <property type="project" value="UniProtKB-UniRule"/>
</dbReference>
<dbReference type="PANTHER" id="PTHR32120">
    <property type="entry name" value="SMALL RIBOSOMAL SUBUNIT BIOGENESIS GTPASE RSGA"/>
    <property type="match status" value="1"/>
</dbReference>
<name>Q0A8I5_ALKEH</name>
<dbReference type="InterPro" id="IPR012340">
    <property type="entry name" value="NA-bd_OB-fold"/>
</dbReference>
<feature type="binding site" evidence="3">
    <location>
        <position position="307"/>
    </location>
    <ligand>
        <name>Zn(2+)</name>
        <dbReference type="ChEBI" id="CHEBI:29105"/>
    </ligand>
</feature>
<keyword evidence="3" id="KW-0378">Hydrolase</keyword>
<dbReference type="SUPFAM" id="SSF50249">
    <property type="entry name" value="Nucleic acid-binding proteins"/>
    <property type="match status" value="1"/>
</dbReference>
<dbReference type="GO" id="GO:0042274">
    <property type="term" value="P:ribosomal small subunit biogenesis"/>
    <property type="evidence" value="ECO:0007669"/>
    <property type="project" value="UniProtKB-UniRule"/>
</dbReference>
<dbReference type="NCBIfam" id="TIGR00157">
    <property type="entry name" value="ribosome small subunit-dependent GTPase A"/>
    <property type="match status" value="1"/>
</dbReference>
<feature type="binding site" evidence="3">
    <location>
        <begin position="212"/>
        <end position="220"/>
    </location>
    <ligand>
        <name>GTP</name>
        <dbReference type="ChEBI" id="CHEBI:37565"/>
    </ligand>
</feature>
<comment type="similarity">
    <text evidence="3">Belongs to the TRAFAC class YlqF/YawG GTPase family. RsgA subfamily.</text>
</comment>
<dbReference type="AlphaFoldDB" id="Q0A8I5"/>
<dbReference type="GO" id="GO:0046872">
    <property type="term" value="F:metal ion binding"/>
    <property type="evidence" value="ECO:0007669"/>
    <property type="project" value="UniProtKB-KW"/>
</dbReference>
<dbReference type="SUPFAM" id="SSF52540">
    <property type="entry name" value="P-loop containing nucleoside triphosphate hydrolases"/>
    <property type="match status" value="1"/>
</dbReference>
<dbReference type="eggNOG" id="COG1162">
    <property type="taxonomic scope" value="Bacteria"/>
</dbReference>
<feature type="binding site" evidence="3">
    <location>
        <position position="299"/>
    </location>
    <ligand>
        <name>Zn(2+)</name>
        <dbReference type="ChEBI" id="CHEBI:29105"/>
    </ligand>
</feature>
<protein>
    <recommendedName>
        <fullName evidence="3">Small ribosomal subunit biogenesis GTPase RsgA</fullName>
        <ecNumber evidence="3">3.6.1.-</ecNumber>
    </recommendedName>
</protein>
<evidence type="ECO:0000313" key="8">
    <source>
        <dbReference type="Proteomes" id="UP000001962"/>
    </source>
</evidence>
<dbReference type="GO" id="GO:0019843">
    <property type="term" value="F:rRNA binding"/>
    <property type="evidence" value="ECO:0007669"/>
    <property type="project" value="UniProtKB-KW"/>
</dbReference>
<dbReference type="KEGG" id="aeh:Mlg_1503"/>
<keyword evidence="3" id="KW-0694">RNA-binding</keyword>
<comment type="function">
    <text evidence="3">One of several proteins that assist in the late maturation steps of the functional core of the 30S ribosomal subunit. Helps release RbfA from mature subunits. May play a role in the assembly of ribosomal proteins into the subunit. Circularly permuted GTPase that catalyzes slow GTP hydrolysis, GTPase activity is stimulated by the 30S ribosomal subunit.</text>
</comment>
<evidence type="ECO:0000259" key="5">
    <source>
        <dbReference type="PROSITE" id="PS50936"/>
    </source>
</evidence>
<accession>Q0A8I5</accession>
<reference evidence="8" key="1">
    <citation type="submission" date="2006-08" db="EMBL/GenBank/DDBJ databases">
        <title>Complete sequence of Alkalilimnicola ehrilichei MLHE-1.</title>
        <authorList>
            <person name="Copeland A."/>
            <person name="Lucas S."/>
            <person name="Lapidus A."/>
            <person name="Barry K."/>
            <person name="Detter J.C."/>
            <person name="Glavina del Rio T."/>
            <person name="Hammon N."/>
            <person name="Israni S."/>
            <person name="Dalin E."/>
            <person name="Tice H."/>
            <person name="Pitluck S."/>
            <person name="Sims D."/>
            <person name="Brettin T."/>
            <person name="Bruce D."/>
            <person name="Han C."/>
            <person name="Tapia R."/>
            <person name="Gilna P."/>
            <person name="Schmutz J."/>
            <person name="Larimer F."/>
            <person name="Land M."/>
            <person name="Hauser L."/>
            <person name="Kyrpides N."/>
            <person name="Mikhailova N."/>
            <person name="Oremland R.S."/>
            <person name="Hoeft S.E."/>
            <person name="Switzer-Blum J."/>
            <person name="Kulp T."/>
            <person name="King G."/>
            <person name="Tabita R."/>
            <person name="Witte B."/>
            <person name="Santini J.M."/>
            <person name="Basu P."/>
            <person name="Hollibaugh J.T."/>
            <person name="Xie G."/>
            <person name="Stolz J.F."/>
            <person name="Richardson P."/>
        </authorList>
    </citation>
    <scope>NUCLEOTIDE SEQUENCE [LARGE SCALE GENOMIC DNA]</scope>
    <source>
        <strain evidence="8">ATCC BAA-1101 / DSM 17681 / MLHE-1</strain>
    </source>
</reference>
<dbReference type="Gene3D" id="2.40.50.140">
    <property type="entry name" value="Nucleic acid-binding proteins"/>
    <property type="match status" value="1"/>
</dbReference>
<dbReference type="GO" id="GO:0005737">
    <property type="term" value="C:cytoplasm"/>
    <property type="evidence" value="ECO:0007669"/>
    <property type="project" value="UniProtKB-SubCell"/>
</dbReference>
<dbReference type="Gene3D" id="1.10.40.50">
    <property type="entry name" value="Probable gtpase engc, domain 3"/>
    <property type="match status" value="1"/>
</dbReference>
<keyword evidence="3" id="KW-0963">Cytoplasm</keyword>
<feature type="binding site" evidence="3">
    <location>
        <position position="301"/>
    </location>
    <ligand>
        <name>Zn(2+)</name>
        <dbReference type="ChEBI" id="CHEBI:29105"/>
    </ligand>
</feature>
<keyword evidence="3" id="KW-0862">Zinc</keyword>
<keyword evidence="1 3" id="KW-0547">Nucleotide-binding</keyword>
<dbReference type="InterPro" id="IPR010914">
    <property type="entry name" value="RsgA_GTPase_dom"/>
</dbReference>
<feature type="compositionally biased region" description="Basic and acidic residues" evidence="4">
    <location>
        <begin position="24"/>
        <end position="33"/>
    </location>
</feature>
<dbReference type="CDD" id="cd01854">
    <property type="entry name" value="YjeQ_EngC"/>
    <property type="match status" value="1"/>
</dbReference>
<sequence>MSPAMWACSPVRTVAQSRSRRHQPRPDHNHPGDGEPPVSPAAGQTGRVVSHHGRESLVEDREGRLYRCLSLKRVGRPLCGDYVDWHPETDETGVIDRIHPRHGVIARTAYNGRVQAIAANVDRMVVVSALEPPPDPELINRYLVLAHHLAVEPLLWLNKTDLDPDQAERLLASVFAGHRARGVAVMAGSPHTGEGMETLREALREGTSVLVGLSGVGKSSLIKALLPDRDLRIGDLSARSGLGRHTTTETTLYHLPEGGDLIDSPGIRALRLANIPREALQPAFPEIARVASGCRFHNCQHRNEPGCAVRAAVERGEIEPGRLATLHHLLDEAA</sequence>
<dbReference type="PROSITE" id="PS50936">
    <property type="entry name" value="ENGC_GTPASE"/>
    <property type="match status" value="1"/>
</dbReference>
<proteinExistence type="inferred from homology"/>
<feature type="binding site" evidence="3">
    <location>
        <begin position="158"/>
        <end position="161"/>
    </location>
    <ligand>
        <name>GTP</name>
        <dbReference type="ChEBI" id="CHEBI:37565"/>
    </ligand>
</feature>
<evidence type="ECO:0000256" key="3">
    <source>
        <dbReference type="HAMAP-Rule" id="MF_01820"/>
    </source>
</evidence>
<feature type="binding site" evidence="3">
    <location>
        <position position="294"/>
    </location>
    <ligand>
        <name>Zn(2+)</name>
        <dbReference type="ChEBI" id="CHEBI:29105"/>
    </ligand>
</feature>
<dbReference type="PROSITE" id="PS51721">
    <property type="entry name" value="G_CP"/>
    <property type="match status" value="1"/>
</dbReference>
<feature type="domain" description="EngC GTPase" evidence="5">
    <location>
        <begin position="119"/>
        <end position="268"/>
    </location>
</feature>
<dbReference type="Pfam" id="PF03193">
    <property type="entry name" value="RsgA_GTPase"/>
    <property type="match status" value="1"/>
</dbReference>
<evidence type="ECO:0000256" key="1">
    <source>
        <dbReference type="ARBA" id="ARBA00022741"/>
    </source>
</evidence>
<evidence type="ECO:0000256" key="2">
    <source>
        <dbReference type="ARBA" id="ARBA00023134"/>
    </source>
</evidence>
<organism evidence="7 8">
    <name type="scientific">Alkalilimnicola ehrlichii (strain ATCC BAA-1101 / DSM 17681 / MLHE-1)</name>
    <dbReference type="NCBI Taxonomy" id="187272"/>
    <lineage>
        <taxon>Bacteria</taxon>
        <taxon>Pseudomonadati</taxon>
        <taxon>Pseudomonadota</taxon>
        <taxon>Gammaproteobacteria</taxon>
        <taxon>Chromatiales</taxon>
        <taxon>Ectothiorhodospiraceae</taxon>
        <taxon>Alkalilimnicola</taxon>
    </lineage>
</organism>
<dbReference type="EMBL" id="CP000453">
    <property type="protein sequence ID" value="ABI56852.1"/>
    <property type="molecule type" value="Genomic_DNA"/>
</dbReference>
<evidence type="ECO:0000313" key="7">
    <source>
        <dbReference type="EMBL" id="ABI56852.1"/>
    </source>
</evidence>
<dbReference type="InterPro" id="IPR027417">
    <property type="entry name" value="P-loop_NTPase"/>
</dbReference>
<keyword evidence="3" id="KW-0479">Metal-binding</keyword>
<keyword evidence="8" id="KW-1185">Reference proteome</keyword>
<dbReference type="GO" id="GO:0003924">
    <property type="term" value="F:GTPase activity"/>
    <property type="evidence" value="ECO:0007669"/>
    <property type="project" value="UniProtKB-UniRule"/>
</dbReference>
<evidence type="ECO:0000256" key="4">
    <source>
        <dbReference type="SAM" id="MobiDB-lite"/>
    </source>
</evidence>
<comment type="subcellular location">
    <subcellularLocation>
        <location evidence="3">Cytoplasm</location>
    </subcellularLocation>
</comment>
<comment type="subunit">
    <text evidence="3">Monomer. Associates with 30S ribosomal subunit, binds 16S rRNA.</text>
</comment>
<keyword evidence="2 3" id="KW-0342">GTP-binding</keyword>
<dbReference type="OrthoDB" id="9809485at2"/>
<dbReference type="Gene3D" id="3.40.50.300">
    <property type="entry name" value="P-loop containing nucleotide triphosphate hydrolases"/>
    <property type="match status" value="1"/>
</dbReference>
<feature type="domain" description="CP-type G" evidence="6">
    <location>
        <begin position="111"/>
        <end position="270"/>
    </location>
</feature>
<keyword evidence="3" id="KW-0699">rRNA-binding</keyword>
<evidence type="ECO:0000259" key="6">
    <source>
        <dbReference type="PROSITE" id="PS51721"/>
    </source>
</evidence>
<dbReference type="InterPro" id="IPR004881">
    <property type="entry name" value="Ribosome_biogen_GTPase_RsgA"/>
</dbReference>
<feature type="region of interest" description="Disordered" evidence="4">
    <location>
        <begin position="1"/>
        <end position="56"/>
    </location>
</feature>
<dbReference type="InterPro" id="IPR030378">
    <property type="entry name" value="G_CP_dom"/>
</dbReference>
<dbReference type="Proteomes" id="UP000001962">
    <property type="component" value="Chromosome"/>
</dbReference>
<dbReference type="PANTHER" id="PTHR32120:SF11">
    <property type="entry name" value="SMALL RIBOSOMAL SUBUNIT BIOGENESIS GTPASE RSGA 1, MITOCHONDRIAL-RELATED"/>
    <property type="match status" value="1"/>
</dbReference>
<dbReference type="HAMAP" id="MF_01820">
    <property type="entry name" value="GTPase_RsgA"/>
    <property type="match status" value="1"/>
</dbReference>
<dbReference type="EC" id="3.6.1.-" evidence="3"/>
<dbReference type="HOGENOM" id="CLU_033617_2_0_6"/>
<gene>
    <name evidence="3" type="primary">rsgA</name>
    <name evidence="7" type="ordered locus">Mlg_1503</name>
</gene>
<comment type="cofactor">
    <cofactor evidence="3">
        <name>Zn(2+)</name>
        <dbReference type="ChEBI" id="CHEBI:29105"/>
    </cofactor>
    <text evidence="3">Binds 1 zinc ion per subunit.</text>
</comment>